<name>A0ABR4JJ98_9EURO</name>
<gene>
    <name evidence="1" type="ORF">BJX68DRAFT_247066</name>
</gene>
<organism evidence="1 2">
    <name type="scientific">Aspergillus pseudodeflectus</name>
    <dbReference type="NCBI Taxonomy" id="176178"/>
    <lineage>
        <taxon>Eukaryota</taxon>
        <taxon>Fungi</taxon>
        <taxon>Dikarya</taxon>
        <taxon>Ascomycota</taxon>
        <taxon>Pezizomycotina</taxon>
        <taxon>Eurotiomycetes</taxon>
        <taxon>Eurotiomycetidae</taxon>
        <taxon>Eurotiales</taxon>
        <taxon>Aspergillaceae</taxon>
        <taxon>Aspergillus</taxon>
        <taxon>Aspergillus subgen. Nidulantes</taxon>
    </lineage>
</organism>
<proteinExistence type="predicted"/>
<reference evidence="1 2" key="1">
    <citation type="submission" date="2024-07" db="EMBL/GenBank/DDBJ databases">
        <title>Section-level genome sequencing and comparative genomics of Aspergillus sections Usti and Cavernicolus.</title>
        <authorList>
            <consortium name="Lawrence Berkeley National Laboratory"/>
            <person name="Nybo J.L."/>
            <person name="Vesth T.C."/>
            <person name="Theobald S."/>
            <person name="Frisvad J.C."/>
            <person name="Larsen T.O."/>
            <person name="Kjaerboelling I."/>
            <person name="Rothschild-Mancinelli K."/>
            <person name="Lyhne E.K."/>
            <person name="Kogle M.E."/>
            <person name="Barry K."/>
            <person name="Clum A."/>
            <person name="Na H."/>
            <person name="Ledsgaard L."/>
            <person name="Lin J."/>
            <person name="Lipzen A."/>
            <person name="Kuo A."/>
            <person name="Riley R."/>
            <person name="Mondo S."/>
            <person name="LaButti K."/>
            <person name="Haridas S."/>
            <person name="Pangalinan J."/>
            <person name="Salamov A.A."/>
            <person name="Simmons B.A."/>
            <person name="Magnuson J.K."/>
            <person name="Chen J."/>
            <person name="Drula E."/>
            <person name="Henrissat B."/>
            <person name="Wiebenga A."/>
            <person name="Lubbers R.J."/>
            <person name="Gomes A.C."/>
            <person name="Macurrencykelacurrency M.R."/>
            <person name="Stajich J."/>
            <person name="Grigoriev I.V."/>
            <person name="Mortensen U.H."/>
            <person name="De vries R.P."/>
            <person name="Baker S.E."/>
            <person name="Andersen M.R."/>
        </authorList>
    </citation>
    <scope>NUCLEOTIDE SEQUENCE [LARGE SCALE GENOMIC DNA]</scope>
    <source>
        <strain evidence="1 2">CBS 756.74</strain>
    </source>
</reference>
<evidence type="ECO:0000313" key="1">
    <source>
        <dbReference type="EMBL" id="KAL2840115.1"/>
    </source>
</evidence>
<sequence length="153" mass="17741">MAIMTPANTPKPLLEIVRSQRDLLVHPVQWSLRHLEMVGCRFGCRSEEKSRSGNGPQGGVYFEYHETLIKEGDRSENVSHWLRLVELAVAGTMYWMNHAQRYTRAGKHPEYASRGEDKLGDLLRPEREISCITWGIHETREPLEVWEDLKLTK</sequence>
<evidence type="ECO:0000313" key="2">
    <source>
        <dbReference type="Proteomes" id="UP001610444"/>
    </source>
</evidence>
<accession>A0ABR4JJ98</accession>
<protein>
    <submittedName>
        <fullName evidence="1">Uncharacterized protein</fullName>
    </submittedName>
</protein>
<dbReference type="Proteomes" id="UP001610444">
    <property type="component" value="Unassembled WGS sequence"/>
</dbReference>
<dbReference type="RefSeq" id="XP_070893884.1">
    <property type="nucleotide sequence ID" value="XM_071041726.1"/>
</dbReference>
<comment type="caution">
    <text evidence="1">The sequence shown here is derived from an EMBL/GenBank/DDBJ whole genome shotgun (WGS) entry which is preliminary data.</text>
</comment>
<dbReference type="GeneID" id="98156890"/>
<keyword evidence="2" id="KW-1185">Reference proteome</keyword>
<dbReference type="EMBL" id="JBFXLR010000068">
    <property type="protein sequence ID" value="KAL2840115.1"/>
    <property type="molecule type" value="Genomic_DNA"/>
</dbReference>